<organism evidence="1 2">
    <name type="scientific">Trametes sanguinea</name>
    <dbReference type="NCBI Taxonomy" id="158606"/>
    <lineage>
        <taxon>Eukaryota</taxon>
        <taxon>Fungi</taxon>
        <taxon>Dikarya</taxon>
        <taxon>Basidiomycota</taxon>
        <taxon>Agaricomycotina</taxon>
        <taxon>Agaricomycetes</taxon>
        <taxon>Polyporales</taxon>
        <taxon>Polyporaceae</taxon>
        <taxon>Trametes</taxon>
    </lineage>
</organism>
<proteinExistence type="predicted"/>
<evidence type="ECO:0000313" key="1">
    <source>
        <dbReference type="EMBL" id="KAJ2990902.1"/>
    </source>
</evidence>
<gene>
    <name evidence="1" type="ORF">NUW54_g8342</name>
</gene>
<evidence type="ECO:0000313" key="2">
    <source>
        <dbReference type="Proteomes" id="UP001144978"/>
    </source>
</evidence>
<keyword evidence="2" id="KW-1185">Reference proteome</keyword>
<dbReference type="EMBL" id="JANSHE010002566">
    <property type="protein sequence ID" value="KAJ2990902.1"/>
    <property type="molecule type" value="Genomic_DNA"/>
</dbReference>
<protein>
    <submittedName>
        <fullName evidence="1">Uncharacterized protein</fullName>
    </submittedName>
</protein>
<dbReference type="Proteomes" id="UP001144978">
    <property type="component" value="Unassembled WGS sequence"/>
</dbReference>
<sequence length="159" mass="17645">MLSTIEKSESPESLDQLLRRHPGLEGSDGAMQGRIFRASRVVIVPFLEEGFPDPFPGFARESSRKWYISVAAAVLQREALAHTPVAQRDDVCENVHRRLVERKSFANVEEGEVHDVAHRYAVALEQGGHDARERPVEHGAHPLGDLFALGSQSPPTFGR</sequence>
<name>A0ACC1PFH9_9APHY</name>
<accession>A0ACC1PFH9</accession>
<reference evidence="1" key="1">
    <citation type="submission" date="2022-08" db="EMBL/GenBank/DDBJ databases">
        <title>Genome Sequence of Pycnoporus sanguineus.</title>
        <authorList>
            <person name="Buettner E."/>
        </authorList>
    </citation>
    <scope>NUCLEOTIDE SEQUENCE</scope>
    <source>
        <strain evidence="1">CG-C14</strain>
    </source>
</reference>
<comment type="caution">
    <text evidence="1">The sequence shown here is derived from an EMBL/GenBank/DDBJ whole genome shotgun (WGS) entry which is preliminary data.</text>
</comment>